<dbReference type="PANTHER" id="PTHR15710">
    <property type="entry name" value="E3 UBIQUITIN-PROTEIN LIGASE PRAJA"/>
    <property type="match status" value="1"/>
</dbReference>
<keyword evidence="3" id="KW-0808">Transferase</keyword>
<evidence type="ECO:0000256" key="5">
    <source>
        <dbReference type="ARBA" id="ARBA00022771"/>
    </source>
</evidence>
<dbReference type="SMART" id="SM00184">
    <property type="entry name" value="RING"/>
    <property type="match status" value="1"/>
</dbReference>
<accession>A0A8S9IVK3</accession>
<evidence type="ECO:0000256" key="4">
    <source>
        <dbReference type="ARBA" id="ARBA00022723"/>
    </source>
</evidence>
<evidence type="ECO:0000259" key="10">
    <source>
        <dbReference type="PROSITE" id="PS50089"/>
    </source>
</evidence>
<feature type="compositionally biased region" description="Polar residues" evidence="9">
    <location>
        <begin position="22"/>
        <end position="33"/>
    </location>
</feature>
<feature type="domain" description="RING-type" evidence="10">
    <location>
        <begin position="269"/>
        <end position="310"/>
    </location>
</feature>
<evidence type="ECO:0000256" key="8">
    <source>
        <dbReference type="PROSITE-ProRule" id="PRU00175"/>
    </source>
</evidence>
<dbReference type="GO" id="GO:0005737">
    <property type="term" value="C:cytoplasm"/>
    <property type="evidence" value="ECO:0007669"/>
    <property type="project" value="TreeGrafter"/>
</dbReference>
<dbReference type="Gene3D" id="3.30.40.10">
    <property type="entry name" value="Zinc/RING finger domain, C3HC4 (zinc finger)"/>
    <property type="match status" value="1"/>
</dbReference>
<protein>
    <recommendedName>
        <fullName evidence="2">RING-type E3 ubiquitin transferase</fullName>
        <ecNumber evidence="2">2.3.2.27</ecNumber>
    </recommendedName>
</protein>
<evidence type="ECO:0000256" key="2">
    <source>
        <dbReference type="ARBA" id="ARBA00012483"/>
    </source>
</evidence>
<dbReference type="EC" id="2.3.2.27" evidence="2"/>
<dbReference type="CDD" id="cd16454">
    <property type="entry name" value="RING-H2_PA-TM-RING"/>
    <property type="match status" value="1"/>
</dbReference>
<evidence type="ECO:0000256" key="6">
    <source>
        <dbReference type="ARBA" id="ARBA00022786"/>
    </source>
</evidence>
<gene>
    <name evidence="11" type="ORF">F2Q70_00006066</name>
</gene>
<evidence type="ECO:0000256" key="9">
    <source>
        <dbReference type="SAM" id="MobiDB-lite"/>
    </source>
</evidence>
<keyword evidence="5 8" id="KW-0863">Zinc-finger</keyword>
<dbReference type="PANTHER" id="PTHR15710:SF230">
    <property type="entry name" value="OS08G0464400 PROTEIN"/>
    <property type="match status" value="1"/>
</dbReference>
<dbReference type="GO" id="GO:0008270">
    <property type="term" value="F:zinc ion binding"/>
    <property type="evidence" value="ECO:0007669"/>
    <property type="project" value="UniProtKB-KW"/>
</dbReference>
<evidence type="ECO:0000256" key="3">
    <source>
        <dbReference type="ARBA" id="ARBA00022679"/>
    </source>
</evidence>
<dbReference type="InterPro" id="IPR001841">
    <property type="entry name" value="Znf_RING"/>
</dbReference>
<keyword evidence="4" id="KW-0479">Metal-binding</keyword>
<feature type="compositionally biased region" description="Low complexity" evidence="9">
    <location>
        <begin position="50"/>
        <end position="60"/>
    </location>
</feature>
<name>A0A8S9IVK3_BRACR</name>
<dbReference type="SUPFAM" id="SSF57850">
    <property type="entry name" value="RING/U-box"/>
    <property type="match status" value="1"/>
</dbReference>
<dbReference type="AlphaFoldDB" id="A0A8S9IVK3"/>
<dbReference type="GO" id="GO:0016567">
    <property type="term" value="P:protein ubiquitination"/>
    <property type="evidence" value="ECO:0007669"/>
    <property type="project" value="TreeGrafter"/>
</dbReference>
<keyword evidence="7" id="KW-0862">Zinc</keyword>
<keyword evidence="6" id="KW-0833">Ubl conjugation pathway</keyword>
<dbReference type="FunFam" id="3.30.40.10:FF:000127">
    <property type="entry name" value="E3 ubiquitin-protein ligase RNF181"/>
    <property type="match status" value="1"/>
</dbReference>
<organism evidence="11">
    <name type="scientific">Brassica cretica</name>
    <name type="common">Mustard</name>
    <dbReference type="NCBI Taxonomy" id="69181"/>
    <lineage>
        <taxon>Eukaryota</taxon>
        <taxon>Viridiplantae</taxon>
        <taxon>Streptophyta</taxon>
        <taxon>Embryophyta</taxon>
        <taxon>Tracheophyta</taxon>
        <taxon>Spermatophyta</taxon>
        <taxon>Magnoliopsida</taxon>
        <taxon>eudicotyledons</taxon>
        <taxon>Gunneridae</taxon>
        <taxon>Pentapetalae</taxon>
        <taxon>rosids</taxon>
        <taxon>malvids</taxon>
        <taxon>Brassicales</taxon>
        <taxon>Brassicaceae</taxon>
        <taxon>Brassiceae</taxon>
        <taxon>Brassica</taxon>
    </lineage>
</organism>
<comment type="caution">
    <text evidence="11">The sequence shown here is derived from an EMBL/GenBank/DDBJ whole genome shotgun (WGS) entry which is preliminary data.</text>
</comment>
<dbReference type="Pfam" id="PF13639">
    <property type="entry name" value="zf-RING_2"/>
    <property type="match status" value="1"/>
</dbReference>
<sequence>MAKLFGFPINAEEYGGRGGGSSTNAEASRSAVNLSAGFPQRETNPYPRFSESGSSPMDSESNLENSFIDFFGRESHEIETAGRNQMQRVSRGVDMEEDGEIDLRLGIGSGAGSGQIRCDSVTGDKETDSGRVEELFCAEEEEGMLMADDEVLDWELDPVQPTSHVEDEEEEGDELALPVNNDALLEDFNEEALDDFMMGVFEGSSIMDVTYEDILAIFPEPGGDDHVDYFDVFVQPFDQEPPVMPSPPASKRVVDELPVVELSSGNIACAICIGDFVVKEKVTRLPCWHYYHGECILPWLEMKNTCPVCRFELPTDDLEYQRNRRDHRG</sequence>
<dbReference type="InterPro" id="IPR013083">
    <property type="entry name" value="Znf_RING/FYVE/PHD"/>
</dbReference>
<evidence type="ECO:0000256" key="7">
    <source>
        <dbReference type="ARBA" id="ARBA00022833"/>
    </source>
</evidence>
<dbReference type="PROSITE" id="PS50089">
    <property type="entry name" value="ZF_RING_2"/>
    <property type="match status" value="1"/>
</dbReference>
<evidence type="ECO:0000313" key="11">
    <source>
        <dbReference type="EMBL" id="KAF2573734.1"/>
    </source>
</evidence>
<proteinExistence type="predicted"/>
<evidence type="ECO:0000256" key="1">
    <source>
        <dbReference type="ARBA" id="ARBA00000900"/>
    </source>
</evidence>
<dbReference type="EMBL" id="QGKY02001015">
    <property type="protein sequence ID" value="KAF2573734.1"/>
    <property type="molecule type" value="Genomic_DNA"/>
</dbReference>
<reference evidence="11" key="1">
    <citation type="submission" date="2019-12" db="EMBL/GenBank/DDBJ databases">
        <title>Genome sequencing and annotation of Brassica cretica.</title>
        <authorList>
            <person name="Studholme D.J."/>
            <person name="Sarris P.F."/>
        </authorList>
    </citation>
    <scope>NUCLEOTIDE SEQUENCE</scope>
    <source>
        <strain evidence="11">PFS-102/07</strain>
        <tissue evidence="11">Leaf</tissue>
    </source>
</reference>
<comment type="catalytic activity">
    <reaction evidence="1">
        <text>S-ubiquitinyl-[E2 ubiquitin-conjugating enzyme]-L-cysteine + [acceptor protein]-L-lysine = [E2 ubiquitin-conjugating enzyme]-L-cysteine + N(6)-ubiquitinyl-[acceptor protein]-L-lysine.</text>
        <dbReference type="EC" id="2.3.2.27"/>
    </reaction>
</comment>
<dbReference type="GO" id="GO:0061630">
    <property type="term" value="F:ubiquitin protein ligase activity"/>
    <property type="evidence" value="ECO:0007669"/>
    <property type="project" value="UniProtKB-EC"/>
</dbReference>
<feature type="region of interest" description="Disordered" evidence="9">
    <location>
        <begin position="1"/>
        <end position="66"/>
    </location>
</feature>